<feature type="region of interest" description="Phosphopantothenate--cysteine ligase" evidence="3">
    <location>
        <begin position="179"/>
        <end position="385"/>
    </location>
</feature>
<dbReference type="Proteomes" id="UP000051672">
    <property type="component" value="Unassembled WGS sequence"/>
</dbReference>
<gene>
    <name evidence="3" type="primary">coaBC</name>
    <name evidence="7" type="ORF">FC34_GL000521</name>
</gene>
<dbReference type="Gene3D" id="3.40.50.1950">
    <property type="entry name" value="Flavin prenyltransferase-like"/>
    <property type="match status" value="1"/>
</dbReference>
<dbReference type="InterPro" id="IPR007085">
    <property type="entry name" value="DNA/pantothenate-metab_flavo_C"/>
</dbReference>
<dbReference type="GO" id="GO:0071513">
    <property type="term" value="C:phosphopantothenoylcysteine decarboxylase complex"/>
    <property type="evidence" value="ECO:0007669"/>
    <property type="project" value="TreeGrafter"/>
</dbReference>
<comment type="similarity">
    <text evidence="3 4">In the N-terminal section; belongs to the HFCD (homo-oligomeric flavin containing Cys decarboxylase) superfamily.</text>
</comment>
<dbReference type="HAMAP" id="MF_02225">
    <property type="entry name" value="CoaBC"/>
    <property type="match status" value="1"/>
</dbReference>
<keyword evidence="3 4" id="KW-0436">Ligase</keyword>
<comment type="caution">
    <text evidence="7">The sequence shown here is derived from an EMBL/GenBank/DDBJ whole genome shotgun (WGS) entry which is preliminary data.</text>
</comment>
<feature type="binding site" evidence="3">
    <location>
        <position position="264"/>
    </location>
    <ligand>
        <name>CTP</name>
        <dbReference type="ChEBI" id="CHEBI:37563"/>
    </ligand>
</feature>
<dbReference type="PANTHER" id="PTHR14359">
    <property type="entry name" value="HOMO-OLIGOMERIC FLAVIN CONTAINING CYS DECARBOXYLASE FAMILY"/>
    <property type="match status" value="1"/>
</dbReference>
<comment type="cofactor">
    <cofactor evidence="3">
        <name>FMN</name>
        <dbReference type="ChEBI" id="CHEBI:58210"/>
    </cofactor>
    <text evidence="3">Binds 1 FMN per subunit.</text>
</comment>
<feature type="binding site" evidence="3">
    <location>
        <position position="325"/>
    </location>
    <ligand>
        <name>CTP</name>
        <dbReference type="ChEBI" id="CHEBI:37563"/>
    </ligand>
</feature>
<keyword evidence="3" id="KW-0460">Magnesium</keyword>
<feature type="binding site" evidence="3">
    <location>
        <position position="311"/>
    </location>
    <ligand>
        <name>CTP</name>
        <dbReference type="ChEBI" id="CHEBI:37563"/>
    </ligand>
</feature>
<dbReference type="SUPFAM" id="SSF102645">
    <property type="entry name" value="CoaB-like"/>
    <property type="match status" value="1"/>
</dbReference>
<dbReference type="Gene3D" id="3.40.50.10300">
    <property type="entry name" value="CoaB-like"/>
    <property type="match status" value="1"/>
</dbReference>
<dbReference type="Pfam" id="PF04127">
    <property type="entry name" value="DFP"/>
    <property type="match status" value="1"/>
</dbReference>
<keyword evidence="3" id="KW-0511">Multifunctional enzyme</keyword>
<keyword evidence="3 4" id="KW-0288">FMN</keyword>
<comment type="caution">
    <text evidence="3">Lacks conserved residue(s) required for the propagation of feature annotation.</text>
</comment>
<feature type="domain" description="DNA/pantothenate metabolism flavoprotein C-terminal" evidence="6">
    <location>
        <begin position="174"/>
        <end position="382"/>
    </location>
</feature>
<dbReference type="GO" id="GO:0015941">
    <property type="term" value="P:pantothenate catabolic process"/>
    <property type="evidence" value="ECO:0007669"/>
    <property type="project" value="InterPro"/>
</dbReference>
<dbReference type="GO" id="GO:0046872">
    <property type="term" value="F:metal ion binding"/>
    <property type="evidence" value="ECO:0007669"/>
    <property type="project" value="UniProtKB-KW"/>
</dbReference>
<organism evidence="7 8">
    <name type="scientific">Lacticaseibacillus brantae DSM 23927</name>
    <dbReference type="NCBI Taxonomy" id="1423727"/>
    <lineage>
        <taxon>Bacteria</taxon>
        <taxon>Bacillati</taxon>
        <taxon>Bacillota</taxon>
        <taxon>Bacilli</taxon>
        <taxon>Lactobacillales</taxon>
        <taxon>Lactobacillaceae</taxon>
        <taxon>Lacticaseibacillus</taxon>
    </lineage>
</organism>
<comment type="catalytic activity">
    <reaction evidence="3 4">
        <text>N-[(R)-4-phosphopantothenoyl]-L-cysteine + H(+) = (R)-4'-phosphopantetheine + CO2</text>
        <dbReference type="Rhea" id="RHEA:16793"/>
        <dbReference type="ChEBI" id="CHEBI:15378"/>
        <dbReference type="ChEBI" id="CHEBI:16526"/>
        <dbReference type="ChEBI" id="CHEBI:59458"/>
        <dbReference type="ChEBI" id="CHEBI:61723"/>
        <dbReference type="EC" id="4.1.1.36"/>
    </reaction>
</comment>
<accession>A0A0R2B168</accession>
<protein>
    <recommendedName>
        <fullName evidence="3">Coenzyme A biosynthesis bifunctional protein CoaBC</fullName>
    </recommendedName>
    <alternativeName>
        <fullName evidence="3">DNA/pantothenate metabolism flavoprotein</fullName>
    </alternativeName>
    <alternativeName>
        <fullName evidence="3">Phosphopantothenoylcysteine synthetase/decarboxylase</fullName>
        <shortName evidence="3">PPCS-PPCDC</shortName>
    </alternativeName>
    <domain>
        <recommendedName>
            <fullName evidence="3">Phosphopantothenoylcysteine decarboxylase</fullName>
            <shortName evidence="3">PPC decarboxylase</shortName>
            <shortName evidence="3">PPC-DC</shortName>
            <ecNumber evidence="3">4.1.1.36</ecNumber>
        </recommendedName>
        <alternativeName>
            <fullName evidence="3">CoaC</fullName>
        </alternativeName>
    </domain>
    <domain>
        <recommendedName>
            <fullName evidence="3">Phosphopantothenate--cysteine ligase</fullName>
            <ecNumber evidence="3">6.3.2.5</ecNumber>
        </recommendedName>
        <alternativeName>
            <fullName evidence="3">CoaB</fullName>
        </alternativeName>
        <alternativeName>
            <fullName evidence="3">Phosphopantothenoylcysteine synthetase</fullName>
            <shortName evidence="3">PPC synthetase</shortName>
            <shortName evidence="3">PPC-S</shortName>
        </alternativeName>
    </domain>
</protein>
<feature type="region of interest" description="Phosphopantothenoylcysteine decarboxylase" evidence="3">
    <location>
        <begin position="1"/>
        <end position="178"/>
    </location>
</feature>
<dbReference type="Pfam" id="PF02441">
    <property type="entry name" value="Flavoprotein"/>
    <property type="match status" value="1"/>
</dbReference>
<dbReference type="GO" id="GO:0010181">
    <property type="term" value="F:FMN binding"/>
    <property type="evidence" value="ECO:0007669"/>
    <property type="project" value="UniProtKB-UniRule"/>
</dbReference>
<dbReference type="InterPro" id="IPR036551">
    <property type="entry name" value="Flavin_trans-like"/>
</dbReference>
<keyword evidence="1 3" id="KW-0210">Decarboxylase</keyword>
<comment type="function">
    <text evidence="4">Catalyzes two steps in the biosynthesis of coenzyme A. In the first step cysteine is conjugated to 4'-phosphopantothenate to form 4-phosphopantothenoylcysteine, in the latter compound is decarboxylated to form 4'-phosphopantotheine.</text>
</comment>
<comment type="pathway">
    <text evidence="3 4">Cofactor biosynthesis; coenzyme A biosynthesis; CoA from (R)-pantothenate: step 3/5.</text>
</comment>
<dbReference type="PANTHER" id="PTHR14359:SF6">
    <property type="entry name" value="PHOSPHOPANTOTHENOYLCYSTEINE DECARBOXYLASE"/>
    <property type="match status" value="1"/>
</dbReference>
<dbReference type="GO" id="GO:0004633">
    <property type="term" value="F:phosphopantothenoylcysteine decarboxylase activity"/>
    <property type="evidence" value="ECO:0007669"/>
    <property type="project" value="UniProtKB-UniRule"/>
</dbReference>
<keyword evidence="3 4" id="KW-0285">Flavoprotein</keyword>
<keyword evidence="3" id="KW-0479">Metal-binding</keyword>
<dbReference type="PATRIC" id="fig|1423727.3.peg.524"/>
<keyword evidence="2 3" id="KW-0456">Lyase</keyword>
<evidence type="ECO:0000259" key="6">
    <source>
        <dbReference type="Pfam" id="PF04127"/>
    </source>
</evidence>
<evidence type="ECO:0000256" key="1">
    <source>
        <dbReference type="ARBA" id="ARBA00022793"/>
    </source>
</evidence>
<keyword evidence="8" id="KW-1185">Reference proteome</keyword>
<reference evidence="7 8" key="1">
    <citation type="journal article" date="2015" name="Genome Announc.">
        <title>Expanding the biotechnology potential of lactobacilli through comparative genomics of 213 strains and associated genera.</title>
        <authorList>
            <person name="Sun Z."/>
            <person name="Harris H.M."/>
            <person name="McCann A."/>
            <person name="Guo C."/>
            <person name="Argimon S."/>
            <person name="Zhang W."/>
            <person name="Yang X."/>
            <person name="Jeffery I.B."/>
            <person name="Cooney J.C."/>
            <person name="Kagawa T.F."/>
            <person name="Liu W."/>
            <person name="Song Y."/>
            <person name="Salvetti E."/>
            <person name="Wrobel A."/>
            <person name="Rasinkangas P."/>
            <person name="Parkhill J."/>
            <person name="Rea M.C."/>
            <person name="O'Sullivan O."/>
            <person name="Ritari J."/>
            <person name="Douillard F.P."/>
            <person name="Paul Ross R."/>
            <person name="Yang R."/>
            <person name="Briner A.E."/>
            <person name="Felis G.E."/>
            <person name="de Vos W.M."/>
            <person name="Barrangou R."/>
            <person name="Klaenhammer T.R."/>
            <person name="Caufield P.W."/>
            <person name="Cui Y."/>
            <person name="Zhang H."/>
            <person name="O'Toole P.W."/>
        </authorList>
    </citation>
    <scope>NUCLEOTIDE SEQUENCE [LARGE SCALE GENOMIC DNA]</scope>
    <source>
        <strain evidence="7 8">DSM 23927</strain>
    </source>
</reference>
<evidence type="ECO:0000256" key="4">
    <source>
        <dbReference type="RuleBase" id="RU364078"/>
    </source>
</evidence>
<name>A0A0R2B168_9LACO</name>
<comment type="function">
    <text evidence="3">Catalyzes two sequential steps in the biosynthesis of coenzyme A. In the first step cysteine is conjugated to 4'-phosphopantothenate to form 4-phosphopantothenoylcysteine. In the second step the latter compound is decarboxylated to form 4'-phosphopantotheine.</text>
</comment>
<dbReference type="SUPFAM" id="SSF52507">
    <property type="entry name" value="Homo-oligomeric flavin-containing Cys decarboxylases, HFCD"/>
    <property type="match status" value="1"/>
</dbReference>
<feature type="binding site" evidence="3">
    <location>
        <begin position="292"/>
        <end position="295"/>
    </location>
    <ligand>
        <name>CTP</name>
        <dbReference type="ChEBI" id="CHEBI:37563"/>
    </ligand>
</feature>
<evidence type="ECO:0000313" key="8">
    <source>
        <dbReference type="Proteomes" id="UP000051672"/>
    </source>
</evidence>
<dbReference type="EMBL" id="AYZQ01000001">
    <property type="protein sequence ID" value="KRM72810.1"/>
    <property type="molecule type" value="Genomic_DNA"/>
</dbReference>
<feature type="binding site" evidence="3">
    <location>
        <position position="274"/>
    </location>
    <ligand>
        <name>CTP</name>
        <dbReference type="ChEBI" id="CHEBI:37563"/>
    </ligand>
</feature>
<dbReference type="AlphaFoldDB" id="A0A0R2B168"/>
<sequence>MTGGIAAYKVPLLARLFIKQGDTVRVAMTAAAEQFVTADTLAILTKATVLTDANSFEHPEHVAHVELARWTDIAIVVPASANTIAKLAMGLADNVVTTTLLATTAPKMIVPAMNDHMWANPQTQANLAHLIDQGVQVLSPATGFLAEGYAAPGRMPEPEIIQLWVNAQADLTGLTGKRVLVSAGGTRERLDPVRYLTNDSSGKMGAAVANVAAAAGAEVTLVTTKAVPVLPNVQVVSVESAQELAQAMLAQPADIVVMAAAVADFRPVTTATNKIKKTADNDEFHLDLVKNPDILSALGHQKRPGQKVIGFAAETTDLIHNASVKLAEKGADMIVANQVGVPDSGFNVDVNQVTLLRPEQPPLPLPKNDKLTIAKQILEIILQDN</sequence>
<dbReference type="STRING" id="1423727.FC34_GL000521"/>
<proteinExistence type="inferred from homology"/>
<dbReference type="EC" id="6.3.2.5" evidence="3"/>
<comment type="similarity">
    <text evidence="3 4">In the C-terminal section; belongs to the PPC synthetase family.</text>
</comment>
<dbReference type="GO" id="GO:0015937">
    <property type="term" value="P:coenzyme A biosynthetic process"/>
    <property type="evidence" value="ECO:0007669"/>
    <property type="project" value="UniProtKB-UniRule"/>
</dbReference>
<feature type="binding site" evidence="3">
    <location>
        <position position="329"/>
    </location>
    <ligand>
        <name>CTP</name>
        <dbReference type="ChEBI" id="CHEBI:37563"/>
    </ligand>
</feature>
<comment type="cofactor">
    <cofactor evidence="3">
        <name>Mg(2+)</name>
        <dbReference type="ChEBI" id="CHEBI:18420"/>
    </cofactor>
</comment>
<evidence type="ECO:0000313" key="7">
    <source>
        <dbReference type="EMBL" id="KRM72810.1"/>
    </source>
</evidence>
<dbReference type="NCBIfam" id="TIGR00521">
    <property type="entry name" value="coaBC_dfp"/>
    <property type="match status" value="1"/>
</dbReference>
<evidence type="ECO:0000259" key="5">
    <source>
        <dbReference type="Pfam" id="PF02441"/>
    </source>
</evidence>
<comment type="pathway">
    <text evidence="3 4">Cofactor biosynthesis; coenzyme A biosynthesis; CoA from (R)-pantothenate: step 2/5.</text>
</comment>
<dbReference type="GO" id="GO:0004632">
    <property type="term" value="F:phosphopantothenate--cysteine ligase activity"/>
    <property type="evidence" value="ECO:0007669"/>
    <property type="project" value="UniProtKB-UniRule"/>
</dbReference>
<dbReference type="EC" id="4.1.1.36" evidence="3"/>
<dbReference type="InterPro" id="IPR005252">
    <property type="entry name" value="CoaBC"/>
</dbReference>
<evidence type="ECO:0000256" key="3">
    <source>
        <dbReference type="HAMAP-Rule" id="MF_02225"/>
    </source>
</evidence>
<feature type="domain" description="Flavoprotein" evidence="5">
    <location>
        <begin position="1"/>
        <end position="162"/>
    </location>
</feature>
<dbReference type="InterPro" id="IPR035929">
    <property type="entry name" value="CoaB-like_sf"/>
</dbReference>
<dbReference type="UniPathway" id="UPA00241">
    <property type="reaction ID" value="UER00353"/>
</dbReference>
<evidence type="ECO:0000256" key="2">
    <source>
        <dbReference type="ARBA" id="ARBA00023239"/>
    </source>
</evidence>
<dbReference type="InterPro" id="IPR003382">
    <property type="entry name" value="Flavoprotein"/>
</dbReference>
<comment type="catalytic activity">
    <reaction evidence="3 4">
        <text>(R)-4'-phosphopantothenate + L-cysteine + CTP = N-[(R)-4-phosphopantothenoyl]-L-cysteine + CMP + diphosphate + H(+)</text>
        <dbReference type="Rhea" id="RHEA:19397"/>
        <dbReference type="ChEBI" id="CHEBI:10986"/>
        <dbReference type="ChEBI" id="CHEBI:15378"/>
        <dbReference type="ChEBI" id="CHEBI:33019"/>
        <dbReference type="ChEBI" id="CHEBI:35235"/>
        <dbReference type="ChEBI" id="CHEBI:37563"/>
        <dbReference type="ChEBI" id="CHEBI:59458"/>
        <dbReference type="ChEBI" id="CHEBI:60377"/>
        <dbReference type="EC" id="6.3.2.5"/>
    </reaction>
</comment>